<dbReference type="InterPro" id="IPR051695">
    <property type="entry name" value="Phosphoglycerate_Mutase"/>
</dbReference>
<sequence length="232" mass="26002">VVGEMSLLITLVRHGNTDANNERWLQGQKDTLLNKRGLEQATLVGQRLSSEKFDIVYCSDLTRCKQTAQSIVDHHPTIQIKYRDDIRERGFGSLSGKPISYLMTESTRLRKSMDDFVKEHGGETAEVFEERIIRAYHDILKDVESEGDGINQIVIVTHGGPLKMLTKYWVEEAHFKVDPSNYGTRGNHGNTAVTRVNVPKQQNGHNGIIEILNSTNHLCDQTGGPLDPPPSV</sequence>
<gene>
    <name evidence="4" type="ORF">INT45_007530</name>
</gene>
<dbReference type="GO" id="GO:0005829">
    <property type="term" value="C:cytosol"/>
    <property type="evidence" value="ECO:0007669"/>
    <property type="project" value="TreeGrafter"/>
</dbReference>
<dbReference type="GO" id="GO:0043456">
    <property type="term" value="P:regulation of pentose-phosphate shunt"/>
    <property type="evidence" value="ECO:0007669"/>
    <property type="project" value="TreeGrafter"/>
</dbReference>
<dbReference type="Pfam" id="PF00300">
    <property type="entry name" value="His_Phos_1"/>
    <property type="match status" value="1"/>
</dbReference>
<feature type="non-terminal residue" evidence="4">
    <location>
        <position position="232"/>
    </location>
</feature>
<name>A0A8H7SBZ8_9FUNG</name>
<dbReference type="CDD" id="cd07067">
    <property type="entry name" value="HP_PGM_like"/>
    <property type="match status" value="1"/>
</dbReference>
<dbReference type="InterPro" id="IPR013078">
    <property type="entry name" value="His_Pase_superF_clade-1"/>
</dbReference>
<dbReference type="SUPFAM" id="SSF53254">
    <property type="entry name" value="Phosphoglycerate mutase-like"/>
    <property type="match status" value="1"/>
</dbReference>
<proteinExistence type="predicted"/>
<dbReference type="OrthoDB" id="354304at2759"/>
<organism evidence="4 5">
    <name type="scientific">Circinella minor</name>
    <dbReference type="NCBI Taxonomy" id="1195481"/>
    <lineage>
        <taxon>Eukaryota</taxon>
        <taxon>Fungi</taxon>
        <taxon>Fungi incertae sedis</taxon>
        <taxon>Mucoromycota</taxon>
        <taxon>Mucoromycotina</taxon>
        <taxon>Mucoromycetes</taxon>
        <taxon>Mucorales</taxon>
        <taxon>Lichtheimiaceae</taxon>
        <taxon>Circinella</taxon>
    </lineage>
</organism>
<evidence type="ECO:0008006" key="6">
    <source>
        <dbReference type="Google" id="ProtNLM"/>
    </source>
</evidence>
<evidence type="ECO:0000256" key="3">
    <source>
        <dbReference type="PIRSR" id="PIRSR613078-2"/>
    </source>
</evidence>
<protein>
    <recommendedName>
        <fullName evidence="6">Phosphoglycerate mutase</fullName>
    </recommendedName>
</protein>
<keyword evidence="5" id="KW-1185">Reference proteome</keyword>
<comment type="caution">
    <text evidence="4">The sequence shown here is derived from an EMBL/GenBank/DDBJ whole genome shotgun (WGS) entry which is preliminary data.</text>
</comment>
<evidence type="ECO:0000313" key="5">
    <source>
        <dbReference type="Proteomes" id="UP000646827"/>
    </source>
</evidence>
<dbReference type="AlphaFoldDB" id="A0A8H7SBZ8"/>
<evidence type="ECO:0000313" key="4">
    <source>
        <dbReference type="EMBL" id="KAG2227504.1"/>
    </source>
</evidence>
<dbReference type="EMBL" id="JAEPRB010000007">
    <property type="protein sequence ID" value="KAG2227504.1"/>
    <property type="molecule type" value="Genomic_DNA"/>
</dbReference>
<evidence type="ECO:0000256" key="1">
    <source>
        <dbReference type="ARBA" id="ARBA00022801"/>
    </source>
</evidence>
<feature type="binding site" evidence="3">
    <location>
        <begin position="13"/>
        <end position="20"/>
    </location>
    <ligand>
        <name>substrate</name>
    </ligand>
</feature>
<dbReference type="SMART" id="SM00855">
    <property type="entry name" value="PGAM"/>
    <property type="match status" value="1"/>
</dbReference>
<dbReference type="GO" id="GO:0045820">
    <property type="term" value="P:negative regulation of glycolytic process"/>
    <property type="evidence" value="ECO:0007669"/>
    <property type="project" value="TreeGrafter"/>
</dbReference>
<dbReference type="Proteomes" id="UP000646827">
    <property type="component" value="Unassembled WGS sequence"/>
</dbReference>
<evidence type="ECO:0000256" key="2">
    <source>
        <dbReference type="PIRSR" id="PIRSR613078-1"/>
    </source>
</evidence>
<feature type="binding site" evidence="3">
    <location>
        <position position="63"/>
    </location>
    <ligand>
        <name>substrate</name>
    </ligand>
</feature>
<dbReference type="GO" id="GO:0004331">
    <property type="term" value="F:fructose-2,6-bisphosphate 2-phosphatase activity"/>
    <property type="evidence" value="ECO:0007669"/>
    <property type="project" value="TreeGrafter"/>
</dbReference>
<feature type="active site" description="Proton donor/acceptor" evidence="2">
    <location>
        <position position="88"/>
    </location>
</feature>
<keyword evidence="1" id="KW-0378">Hydrolase</keyword>
<dbReference type="InterPro" id="IPR029033">
    <property type="entry name" value="His_PPase_superfam"/>
</dbReference>
<accession>A0A8H7SBZ8</accession>
<dbReference type="Gene3D" id="3.40.50.1240">
    <property type="entry name" value="Phosphoglycerate mutase-like"/>
    <property type="match status" value="1"/>
</dbReference>
<dbReference type="PANTHER" id="PTHR46517:SF1">
    <property type="entry name" value="FRUCTOSE-2,6-BISPHOSPHATASE TIGAR"/>
    <property type="match status" value="1"/>
</dbReference>
<feature type="active site" description="Tele-phosphohistidine intermediate" evidence="2">
    <location>
        <position position="14"/>
    </location>
</feature>
<dbReference type="PANTHER" id="PTHR46517">
    <property type="entry name" value="FRUCTOSE-2,6-BISPHOSPHATASE TIGAR"/>
    <property type="match status" value="1"/>
</dbReference>
<reference evidence="4 5" key="1">
    <citation type="submission" date="2020-12" db="EMBL/GenBank/DDBJ databases">
        <title>Metabolic potential, ecology and presence of endohyphal bacteria is reflected in genomic diversity of Mucoromycotina.</title>
        <authorList>
            <person name="Muszewska A."/>
            <person name="Okrasinska A."/>
            <person name="Steczkiewicz K."/>
            <person name="Drgas O."/>
            <person name="Orlowska M."/>
            <person name="Perlinska-Lenart U."/>
            <person name="Aleksandrzak-Piekarczyk T."/>
            <person name="Szatraj K."/>
            <person name="Zielenkiewicz U."/>
            <person name="Pilsyk S."/>
            <person name="Malc E."/>
            <person name="Mieczkowski P."/>
            <person name="Kruszewska J.S."/>
            <person name="Biernat P."/>
            <person name="Pawlowska J."/>
        </authorList>
    </citation>
    <scope>NUCLEOTIDE SEQUENCE [LARGE SCALE GENOMIC DNA]</scope>
    <source>
        <strain evidence="4 5">CBS 142.35</strain>
    </source>
</reference>